<dbReference type="GO" id="GO:0005762">
    <property type="term" value="C:mitochondrial large ribosomal subunit"/>
    <property type="evidence" value="ECO:0007669"/>
    <property type="project" value="TreeGrafter"/>
</dbReference>
<dbReference type="PANTHER" id="PTHR14503">
    <property type="entry name" value="MITOCHONDRIAL RIBOSOMAL PROTEIN 34 FAMILY MEMBER"/>
    <property type="match status" value="1"/>
</dbReference>
<dbReference type="NCBIfam" id="TIGR01030">
    <property type="entry name" value="rpmH_bact"/>
    <property type="match status" value="1"/>
</dbReference>
<evidence type="ECO:0000313" key="4">
    <source>
        <dbReference type="EMBL" id="RCI11503.1"/>
    </source>
</evidence>
<dbReference type="STRING" id="1330021.A0A367LAR1"/>
<dbReference type="OrthoDB" id="431691at2759"/>
<gene>
    <name evidence="4" type="ORF">L249_7691</name>
</gene>
<evidence type="ECO:0008006" key="6">
    <source>
        <dbReference type="Google" id="ProtNLM"/>
    </source>
</evidence>
<comment type="similarity">
    <text evidence="1">Belongs to the bacterial ribosomal protein bL34 family.</text>
</comment>
<protein>
    <recommendedName>
        <fullName evidence="6">Ribosomal protein L34</fullName>
    </recommendedName>
</protein>
<dbReference type="InterPro" id="IPR000271">
    <property type="entry name" value="Ribosomal_bL34"/>
</dbReference>
<keyword evidence="2" id="KW-0689">Ribosomal protein</keyword>
<dbReference type="AlphaFoldDB" id="A0A367LAR1"/>
<dbReference type="EMBL" id="LKCN02000010">
    <property type="protein sequence ID" value="RCI11503.1"/>
    <property type="molecule type" value="Genomic_DNA"/>
</dbReference>
<organism evidence="4 5">
    <name type="scientific">Ophiocordyceps polyrhachis-furcata BCC 54312</name>
    <dbReference type="NCBI Taxonomy" id="1330021"/>
    <lineage>
        <taxon>Eukaryota</taxon>
        <taxon>Fungi</taxon>
        <taxon>Dikarya</taxon>
        <taxon>Ascomycota</taxon>
        <taxon>Pezizomycotina</taxon>
        <taxon>Sordariomycetes</taxon>
        <taxon>Hypocreomycetidae</taxon>
        <taxon>Hypocreales</taxon>
        <taxon>Ophiocordycipitaceae</taxon>
        <taxon>Ophiocordyceps</taxon>
    </lineage>
</organism>
<evidence type="ECO:0000313" key="5">
    <source>
        <dbReference type="Proteomes" id="UP000253664"/>
    </source>
</evidence>
<dbReference type="Pfam" id="PF00468">
    <property type="entry name" value="Ribosomal_L34"/>
    <property type="match status" value="1"/>
</dbReference>
<proteinExistence type="inferred from homology"/>
<keyword evidence="5" id="KW-1185">Reference proteome</keyword>
<evidence type="ECO:0000256" key="1">
    <source>
        <dbReference type="ARBA" id="ARBA00010111"/>
    </source>
</evidence>
<evidence type="ECO:0000256" key="3">
    <source>
        <dbReference type="ARBA" id="ARBA00023274"/>
    </source>
</evidence>
<keyword evidence="3" id="KW-0687">Ribonucleoprotein</keyword>
<dbReference type="GO" id="GO:0006412">
    <property type="term" value="P:translation"/>
    <property type="evidence" value="ECO:0007669"/>
    <property type="project" value="InterPro"/>
</dbReference>
<sequence length="148" mass="15907">MASSGLSSLPLIATVSMPVSRGVKMTSLIACLARPLLCRPLSSPSPRTFTTLIPRRPIIPLPSEARIGAGFAPPAMATCADVVSSSAVSSHPALASQQVRFGPRNTMVRATRLVQKRRHGFLNRLRSKNGRKILARRRAKGRRELGAS</sequence>
<dbReference type="Gene3D" id="1.10.287.3980">
    <property type="match status" value="1"/>
</dbReference>
<dbReference type="PANTHER" id="PTHR14503:SF4">
    <property type="entry name" value="LARGE RIBOSOMAL SUBUNIT PROTEIN BL34M"/>
    <property type="match status" value="1"/>
</dbReference>
<comment type="caution">
    <text evidence="4">The sequence shown here is derived from an EMBL/GenBank/DDBJ whole genome shotgun (WGS) entry which is preliminary data.</text>
</comment>
<name>A0A367LAR1_9HYPO</name>
<dbReference type="Proteomes" id="UP000253664">
    <property type="component" value="Unassembled WGS sequence"/>
</dbReference>
<reference evidence="4 5" key="1">
    <citation type="journal article" date="2015" name="BMC Genomics">
        <title>Insights from the genome of Ophiocordyceps polyrhachis-furcata to pathogenicity and host specificity in insect fungi.</title>
        <authorList>
            <person name="Wichadakul D."/>
            <person name="Kobmoo N."/>
            <person name="Ingsriswang S."/>
            <person name="Tangphatsornruang S."/>
            <person name="Chantasingh D."/>
            <person name="Luangsa-ard J.J."/>
            <person name="Eurwilaichitr L."/>
        </authorList>
    </citation>
    <scope>NUCLEOTIDE SEQUENCE [LARGE SCALE GENOMIC DNA]</scope>
    <source>
        <strain evidence="4 5">BCC 54312</strain>
    </source>
</reference>
<accession>A0A367LAR1</accession>
<dbReference type="GO" id="GO:0003735">
    <property type="term" value="F:structural constituent of ribosome"/>
    <property type="evidence" value="ECO:0007669"/>
    <property type="project" value="InterPro"/>
</dbReference>
<evidence type="ECO:0000256" key="2">
    <source>
        <dbReference type="ARBA" id="ARBA00022980"/>
    </source>
</evidence>